<dbReference type="AlphaFoldDB" id="A0A6H5I642"/>
<evidence type="ECO:0000313" key="2">
    <source>
        <dbReference type="Proteomes" id="UP000479190"/>
    </source>
</evidence>
<keyword evidence="2" id="KW-1185">Reference proteome</keyword>
<name>A0A6H5I642_9HYME</name>
<proteinExistence type="predicted"/>
<accession>A0A6H5I642</accession>
<dbReference type="Proteomes" id="UP000479190">
    <property type="component" value="Unassembled WGS sequence"/>
</dbReference>
<dbReference type="EMBL" id="CADCXV010000658">
    <property type="protein sequence ID" value="CAB0031877.1"/>
    <property type="molecule type" value="Genomic_DNA"/>
</dbReference>
<sequence>AEIRTTISETSAKRQQECLEAPAKIMPNTAWARSRPTRALMLTRHMRRHRFRSSVWSAYPGRCADRRRRLHPSSMIVYIDENACGVNSAVDHNHFIRRYVRD</sequence>
<reference evidence="1 2" key="1">
    <citation type="submission" date="2020-02" db="EMBL/GenBank/DDBJ databases">
        <authorList>
            <person name="Ferguson B K."/>
        </authorList>
    </citation>
    <scope>NUCLEOTIDE SEQUENCE [LARGE SCALE GENOMIC DNA]</scope>
</reference>
<gene>
    <name evidence="1" type="ORF">TBRA_LOCUS3834</name>
</gene>
<evidence type="ECO:0000313" key="1">
    <source>
        <dbReference type="EMBL" id="CAB0031877.1"/>
    </source>
</evidence>
<feature type="non-terminal residue" evidence="1">
    <location>
        <position position="1"/>
    </location>
</feature>
<organism evidence="1 2">
    <name type="scientific">Trichogramma brassicae</name>
    <dbReference type="NCBI Taxonomy" id="86971"/>
    <lineage>
        <taxon>Eukaryota</taxon>
        <taxon>Metazoa</taxon>
        <taxon>Ecdysozoa</taxon>
        <taxon>Arthropoda</taxon>
        <taxon>Hexapoda</taxon>
        <taxon>Insecta</taxon>
        <taxon>Pterygota</taxon>
        <taxon>Neoptera</taxon>
        <taxon>Endopterygota</taxon>
        <taxon>Hymenoptera</taxon>
        <taxon>Apocrita</taxon>
        <taxon>Proctotrupomorpha</taxon>
        <taxon>Chalcidoidea</taxon>
        <taxon>Trichogrammatidae</taxon>
        <taxon>Trichogramma</taxon>
    </lineage>
</organism>
<protein>
    <submittedName>
        <fullName evidence="1">Uncharacterized protein</fullName>
    </submittedName>
</protein>